<name>A0A8B4H045_9CORY</name>
<evidence type="ECO:0000313" key="1">
    <source>
        <dbReference type="EMBL" id="SPW24390.1"/>
    </source>
</evidence>
<sequence length="215" mass="23928">MTSHSYSTMQEIDQTLARILRRVRQMEARVANDQIAVRVYPRTRIPGPLSYARMSTGRLAMSAFAGAAVYHWSCQEQNTFKQELQSRGFKKSLDTWHGEEVAGEGGLATPRFDFLAEHIVWLTNNTLDNLAGAIDEVIVSGDSHVLMAMSPSELIDDMRLAGMDTEAIMAFEEGVGTSTVSPTEQIDIQIATYATKQEDSTLAYEESNEHGMIFQ</sequence>
<evidence type="ECO:0000313" key="2">
    <source>
        <dbReference type="Proteomes" id="UP000249886"/>
    </source>
</evidence>
<protein>
    <submittedName>
        <fullName evidence="1">Uncharacterized protein</fullName>
    </submittedName>
</protein>
<proteinExistence type="predicted"/>
<reference evidence="1 2" key="1">
    <citation type="submission" date="2018-06" db="EMBL/GenBank/DDBJ databases">
        <authorList>
            <consortium name="Pathogen Informatics"/>
            <person name="Doyle S."/>
        </authorList>
    </citation>
    <scope>NUCLEOTIDE SEQUENCE [LARGE SCALE GENOMIC DNA]</scope>
    <source>
        <strain evidence="1 2">NCTC10254</strain>
    </source>
</reference>
<comment type="caution">
    <text evidence="1">The sequence shown here is derived from an EMBL/GenBank/DDBJ whole genome shotgun (WGS) entry which is preliminary data.</text>
</comment>
<accession>A0A8B4H045</accession>
<gene>
    <name evidence="1" type="ORF">NCTC10254_00768</name>
</gene>
<dbReference type="Proteomes" id="UP000249886">
    <property type="component" value="Unassembled WGS sequence"/>
</dbReference>
<dbReference type="EMBL" id="UARK01000001">
    <property type="protein sequence ID" value="SPW24390.1"/>
    <property type="molecule type" value="Genomic_DNA"/>
</dbReference>
<dbReference type="AlphaFoldDB" id="A0A8B4H045"/>
<organism evidence="1 2">
    <name type="scientific">Corynebacterium matruchotii</name>
    <dbReference type="NCBI Taxonomy" id="43768"/>
    <lineage>
        <taxon>Bacteria</taxon>
        <taxon>Bacillati</taxon>
        <taxon>Actinomycetota</taxon>
        <taxon>Actinomycetes</taxon>
        <taxon>Mycobacteriales</taxon>
        <taxon>Corynebacteriaceae</taxon>
        <taxon>Corynebacterium</taxon>
    </lineage>
</organism>